<dbReference type="InterPro" id="IPR001932">
    <property type="entry name" value="PPM-type_phosphatase-like_dom"/>
</dbReference>
<reference evidence="3" key="1">
    <citation type="journal article" date="2019" name="Int. J. Syst. Evol. Microbiol.">
        <title>The Global Catalogue of Microorganisms (GCM) 10K type strain sequencing project: providing services to taxonomists for standard genome sequencing and annotation.</title>
        <authorList>
            <consortium name="The Broad Institute Genomics Platform"/>
            <consortium name="The Broad Institute Genome Sequencing Center for Infectious Disease"/>
            <person name="Wu L."/>
            <person name="Ma J."/>
        </authorList>
    </citation>
    <scope>NUCLEOTIDE SEQUENCE [LARGE SCALE GENOMIC DNA]</scope>
    <source>
        <strain evidence="3">CCUG 50353</strain>
    </source>
</reference>
<dbReference type="Proteomes" id="UP001595733">
    <property type="component" value="Unassembled WGS sequence"/>
</dbReference>
<proteinExistence type="predicted"/>
<gene>
    <name evidence="2" type="ORF">ACFO0S_04870</name>
</gene>
<dbReference type="PROSITE" id="PS51746">
    <property type="entry name" value="PPM_2"/>
    <property type="match status" value="1"/>
</dbReference>
<accession>A0ABV8UV22</accession>
<protein>
    <submittedName>
        <fullName evidence="2">Stp1/IreP family PP2C-type Ser/Thr phosphatase</fullName>
    </submittedName>
</protein>
<comment type="caution">
    <text evidence="2">The sequence shown here is derived from an EMBL/GenBank/DDBJ whole genome shotgun (WGS) entry which is preliminary data.</text>
</comment>
<evidence type="ECO:0000313" key="2">
    <source>
        <dbReference type="EMBL" id="MFC4354408.1"/>
    </source>
</evidence>
<dbReference type="NCBIfam" id="NF033484">
    <property type="entry name" value="Stp1_PP2C_phos"/>
    <property type="match status" value="1"/>
</dbReference>
<dbReference type="InterPro" id="IPR015655">
    <property type="entry name" value="PP2C"/>
</dbReference>
<evidence type="ECO:0000313" key="3">
    <source>
        <dbReference type="Proteomes" id="UP001595733"/>
    </source>
</evidence>
<keyword evidence="3" id="KW-1185">Reference proteome</keyword>
<name>A0ABV8UV22_9BACL</name>
<dbReference type="PANTHER" id="PTHR13832">
    <property type="entry name" value="PROTEIN PHOSPHATASE 2C"/>
    <property type="match status" value="1"/>
</dbReference>
<dbReference type="SMART" id="SM00331">
    <property type="entry name" value="PP2C_SIG"/>
    <property type="match status" value="1"/>
</dbReference>
<dbReference type="PANTHER" id="PTHR13832:SF860">
    <property type="entry name" value="PROTEIN PHOSPHATASE PHPP"/>
    <property type="match status" value="1"/>
</dbReference>
<dbReference type="SUPFAM" id="SSF81606">
    <property type="entry name" value="PP2C-like"/>
    <property type="match status" value="1"/>
</dbReference>
<dbReference type="InterPro" id="IPR036457">
    <property type="entry name" value="PPM-type-like_dom_sf"/>
</dbReference>
<sequence>MEFVHRTDVGKKRNINEDYLEVTEKAEQLHLAVLADGMGGHNAGDVASELAVRFLTDRFQKSDLRADSEANLVSMWLKEAYEGANERINRIAESDPSCKGMGTTLIAAVFQANQVTFAHIGDSRVYLFSKGEIKPLTKDHSYVNVLLDSGEINEEQARNHPKKNMLMKAIGTEVNIDPDILSIKLRQGEIILMCSDGLSNKVTPEQMVHILSESVSLEAKVDAFVQLANAEGGEDNISIILCCMKAGEEAC</sequence>
<evidence type="ECO:0000259" key="1">
    <source>
        <dbReference type="PROSITE" id="PS51746"/>
    </source>
</evidence>
<dbReference type="Pfam" id="PF13672">
    <property type="entry name" value="PP2C_2"/>
    <property type="match status" value="1"/>
</dbReference>
<dbReference type="SMART" id="SM00332">
    <property type="entry name" value="PP2Cc"/>
    <property type="match status" value="1"/>
</dbReference>
<dbReference type="CDD" id="cd00143">
    <property type="entry name" value="PP2Cc"/>
    <property type="match status" value="1"/>
</dbReference>
<feature type="domain" description="PPM-type phosphatase" evidence="1">
    <location>
        <begin position="3"/>
        <end position="244"/>
    </location>
</feature>
<dbReference type="RefSeq" id="WP_378140691.1">
    <property type="nucleotide sequence ID" value="NZ_JBHSEF010000011.1"/>
</dbReference>
<dbReference type="Gene3D" id="3.60.40.10">
    <property type="entry name" value="PPM-type phosphatase domain"/>
    <property type="match status" value="1"/>
</dbReference>
<dbReference type="EMBL" id="JBHSEF010000011">
    <property type="protein sequence ID" value="MFC4354408.1"/>
    <property type="molecule type" value="Genomic_DNA"/>
</dbReference>
<organism evidence="2 3">
    <name type="scientific">Chryseomicrobium palamuruense</name>
    <dbReference type="NCBI Taxonomy" id="682973"/>
    <lineage>
        <taxon>Bacteria</taxon>
        <taxon>Bacillati</taxon>
        <taxon>Bacillota</taxon>
        <taxon>Bacilli</taxon>
        <taxon>Bacillales</taxon>
        <taxon>Caryophanaceae</taxon>
        <taxon>Chryseomicrobium</taxon>
    </lineage>
</organism>